<accession>W2U103</accession>
<dbReference type="GO" id="GO:0005615">
    <property type="term" value="C:extracellular space"/>
    <property type="evidence" value="ECO:0007669"/>
    <property type="project" value="InterPro"/>
</dbReference>
<dbReference type="PANTHER" id="PTHR11461">
    <property type="entry name" value="SERINE PROTEASE INHIBITOR, SERPIN"/>
    <property type="match status" value="1"/>
</dbReference>
<dbReference type="PANTHER" id="PTHR11461:SF211">
    <property type="entry name" value="GH10112P-RELATED"/>
    <property type="match status" value="1"/>
</dbReference>
<dbReference type="GO" id="GO:0004867">
    <property type="term" value="F:serine-type endopeptidase inhibitor activity"/>
    <property type="evidence" value="ECO:0007669"/>
    <property type="project" value="InterPro"/>
</dbReference>
<keyword evidence="5" id="KW-1185">Reference proteome</keyword>
<protein>
    <submittedName>
        <fullName evidence="4">Serine proteinase inhibitor</fullName>
    </submittedName>
</protein>
<dbReference type="OMA" id="WSSEINE"/>
<evidence type="ECO:0000313" key="4">
    <source>
        <dbReference type="EMBL" id="ETN86997.1"/>
    </source>
</evidence>
<dbReference type="Gene3D" id="2.30.39.10">
    <property type="entry name" value="Alpha-1-antitrypsin, domain 1"/>
    <property type="match status" value="1"/>
</dbReference>
<evidence type="ECO:0000313" key="5">
    <source>
        <dbReference type="Proteomes" id="UP000053676"/>
    </source>
</evidence>
<dbReference type="InterPro" id="IPR023796">
    <property type="entry name" value="Serpin_dom"/>
</dbReference>
<dbReference type="Proteomes" id="UP000053676">
    <property type="component" value="Unassembled WGS sequence"/>
</dbReference>
<dbReference type="InterPro" id="IPR042178">
    <property type="entry name" value="Serpin_sf_1"/>
</dbReference>
<dbReference type="AlphaFoldDB" id="W2U103"/>
<sequence>DRFLFSKEFSVEKQYADAISGNYSAKVEALDFWNARQTAEKIDKFVSDATMDRIKDIVTESTVEGADSLIINAIYFHGKWQRAFDKEYSKNGTFHSSTVKQKEIEYMSGNRVVQYYAEDEDMQVLSLPYFDTSYAFNILLPMKRFGLEELRRKLNGTSIKRVFSQLKLTKLEKISIPKMKIETDYKLKEALMAIGVTEMFSHSAELTGITRSAPLKVSRAAHKALIEIMAHLEFHSLEFTVDDGKQPQNFVEATREKRQKRHITCLIYAMN</sequence>
<organism evidence="4 5">
    <name type="scientific">Necator americanus</name>
    <name type="common">Human hookworm</name>
    <dbReference type="NCBI Taxonomy" id="51031"/>
    <lineage>
        <taxon>Eukaryota</taxon>
        <taxon>Metazoa</taxon>
        <taxon>Ecdysozoa</taxon>
        <taxon>Nematoda</taxon>
        <taxon>Chromadorea</taxon>
        <taxon>Rhabditida</taxon>
        <taxon>Rhabditina</taxon>
        <taxon>Rhabditomorpha</taxon>
        <taxon>Strongyloidea</taxon>
        <taxon>Ancylostomatidae</taxon>
        <taxon>Bunostominae</taxon>
        <taxon>Necator</taxon>
    </lineage>
</organism>
<gene>
    <name evidence="4" type="ORF">NECAME_16003</name>
</gene>
<dbReference type="OrthoDB" id="9518664at2759"/>
<dbReference type="InterPro" id="IPR036186">
    <property type="entry name" value="Serpin_sf"/>
</dbReference>
<dbReference type="KEGG" id="nai:NECAME_16003"/>
<dbReference type="InterPro" id="IPR000215">
    <property type="entry name" value="Serpin_fam"/>
</dbReference>
<dbReference type="SUPFAM" id="SSF56574">
    <property type="entry name" value="Serpins"/>
    <property type="match status" value="1"/>
</dbReference>
<dbReference type="SMART" id="SM00093">
    <property type="entry name" value="SERPIN"/>
    <property type="match status" value="1"/>
</dbReference>
<reference evidence="5" key="1">
    <citation type="journal article" date="2014" name="Nat. Genet.">
        <title>Genome of the human hookworm Necator americanus.</title>
        <authorList>
            <person name="Tang Y.T."/>
            <person name="Gao X."/>
            <person name="Rosa B.A."/>
            <person name="Abubucker S."/>
            <person name="Hallsworth-Pepin K."/>
            <person name="Martin J."/>
            <person name="Tyagi R."/>
            <person name="Heizer E."/>
            <person name="Zhang X."/>
            <person name="Bhonagiri-Palsikar V."/>
            <person name="Minx P."/>
            <person name="Warren W.C."/>
            <person name="Wang Q."/>
            <person name="Zhan B."/>
            <person name="Hotez P.J."/>
            <person name="Sternberg P.W."/>
            <person name="Dougall A."/>
            <person name="Gaze S.T."/>
            <person name="Mulvenna J."/>
            <person name="Sotillo J."/>
            <person name="Ranganathan S."/>
            <person name="Rabelo E.M."/>
            <person name="Wilson R.K."/>
            <person name="Felgner P.L."/>
            <person name="Bethony J."/>
            <person name="Hawdon J.M."/>
            <person name="Gasser R.B."/>
            <person name="Loukas A."/>
            <person name="Mitreva M."/>
        </authorList>
    </citation>
    <scope>NUCLEOTIDE SEQUENCE [LARGE SCALE GENOMIC DNA]</scope>
</reference>
<proteinExistence type="inferred from homology"/>
<evidence type="ECO:0000259" key="3">
    <source>
        <dbReference type="SMART" id="SM00093"/>
    </source>
</evidence>
<dbReference type="Pfam" id="PF00079">
    <property type="entry name" value="Serpin"/>
    <property type="match status" value="1"/>
</dbReference>
<evidence type="ECO:0000256" key="2">
    <source>
        <dbReference type="RuleBase" id="RU000411"/>
    </source>
</evidence>
<dbReference type="Gene3D" id="3.30.497.10">
    <property type="entry name" value="Antithrombin, subunit I, domain 2"/>
    <property type="match status" value="1"/>
</dbReference>
<feature type="domain" description="Serpin" evidence="3">
    <location>
        <begin position="3"/>
        <end position="247"/>
    </location>
</feature>
<dbReference type="InterPro" id="IPR042185">
    <property type="entry name" value="Serpin_sf_2"/>
</dbReference>
<feature type="non-terminal residue" evidence="4">
    <location>
        <position position="1"/>
    </location>
</feature>
<evidence type="ECO:0000256" key="1">
    <source>
        <dbReference type="ARBA" id="ARBA00009500"/>
    </source>
</evidence>
<dbReference type="EMBL" id="KI657458">
    <property type="protein sequence ID" value="ETN86997.1"/>
    <property type="molecule type" value="Genomic_DNA"/>
</dbReference>
<name>W2U103_NECAM</name>
<comment type="similarity">
    <text evidence="1 2">Belongs to the serpin family.</text>
</comment>